<dbReference type="AlphaFoldDB" id="A0A8S3T2Y9"/>
<accession>A0A8S3T2Y9</accession>
<dbReference type="OrthoDB" id="6063618at2759"/>
<dbReference type="Gene3D" id="3.30.160.60">
    <property type="entry name" value="Classic Zinc Finger"/>
    <property type="match status" value="1"/>
</dbReference>
<organism evidence="1 2">
    <name type="scientific">Mytilus edulis</name>
    <name type="common">Blue mussel</name>
    <dbReference type="NCBI Taxonomy" id="6550"/>
    <lineage>
        <taxon>Eukaryota</taxon>
        <taxon>Metazoa</taxon>
        <taxon>Spiralia</taxon>
        <taxon>Lophotrochozoa</taxon>
        <taxon>Mollusca</taxon>
        <taxon>Bivalvia</taxon>
        <taxon>Autobranchia</taxon>
        <taxon>Pteriomorphia</taxon>
        <taxon>Mytilida</taxon>
        <taxon>Mytiloidea</taxon>
        <taxon>Mytilidae</taxon>
        <taxon>Mytilinae</taxon>
        <taxon>Mytilus</taxon>
    </lineage>
</organism>
<evidence type="ECO:0000313" key="2">
    <source>
        <dbReference type="Proteomes" id="UP000683360"/>
    </source>
</evidence>
<proteinExistence type="predicted"/>
<keyword evidence="2" id="KW-1185">Reference proteome</keyword>
<name>A0A8S3T2Y9_MYTED</name>
<gene>
    <name evidence="1" type="ORF">MEDL_38851</name>
</gene>
<dbReference type="EMBL" id="CAJPWZ010001856">
    <property type="protein sequence ID" value="CAG2225728.1"/>
    <property type="molecule type" value="Genomic_DNA"/>
</dbReference>
<dbReference type="CDD" id="cd19757">
    <property type="entry name" value="Bbox1"/>
    <property type="match status" value="1"/>
</dbReference>
<sequence length="161" mass="18447">MPSSVKQICTICHDDGITNEAYTWCTECEVFFCGDCEKPHRKSRLSKNHRIMAAIDYKKIPTFMQEMSSQYRDHKKKFELYCSFHTCPCCVQCIIDKHQKCQDMTPLSDILKQVKSSASIQIFETDLHDVKENLDNAMKHLKIGSVQTIFKSKSGLGKSGV</sequence>
<evidence type="ECO:0008006" key="3">
    <source>
        <dbReference type="Google" id="ProtNLM"/>
    </source>
</evidence>
<reference evidence="1" key="1">
    <citation type="submission" date="2021-03" db="EMBL/GenBank/DDBJ databases">
        <authorList>
            <person name="Bekaert M."/>
        </authorList>
    </citation>
    <scope>NUCLEOTIDE SEQUENCE</scope>
</reference>
<dbReference type="Proteomes" id="UP000683360">
    <property type="component" value="Unassembled WGS sequence"/>
</dbReference>
<evidence type="ECO:0000313" key="1">
    <source>
        <dbReference type="EMBL" id="CAG2225728.1"/>
    </source>
</evidence>
<dbReference type="Pfam" id="PF22586">
    <property type="entry name" value="ANCHR-like_BBOX"/>
    <property type="match status" value="1"/>
</dbReference>
<comment type="caution">
    <text evidence="1">The sequence shown here is derived from an EMBL/GenBank/DDBJ whole genome shotgun (WGS) entry which is preliminary data.</text>
</comment>
<protein>
    <recommendedName>
        <fullName evidence="3">B box-type domain-containing protein</fullName>
    </recommendedName>
</protein>